<organism evidence="2 3">
    <name type="scientific">Candidatus Desulfosporosinus infrequens</name>
    <dbReference type="NCBI Taxonomy" id="2043169"/>
    <lineage>
        <taxon>Bacteria</taxon>
        <taxon>Bacillati</taxon>
        <taxon>Bacillota</taxon>
        <taxon>Clostridia</taxon>
        <taxon>Eubacteriales</taxon>
        <taxon>Desulfitobacteriaceae</taxon>
        <taxon>Desulfosporosinus</taxon>
    </lineage>
</organism>
<dbReference type="OrthoDB" id="2661128at2"/>
<evidence type="ECO:0000313" key="2">
    <source>
        <dbReference type="EMBL" id="SPF51170.1"/>
    </source>
</evidence>
<dbReference type="InterPro" id="IPR028985">
    <property type="entry name" value="Bacillus_phage_prot-like"/>
</dbReference>
<feature type="domain" description="Phage ABA sandwich" evidence="1">
    <location>
        <begin position="18"/>
        <end position="137"/>
    </location>
</feature>
<protein>
    <recommendedName>
        <fullName evidence="1">Phage ABA sandwich domain-containing protein</fullName>
    </recommendedName>
</protein>
<evidence type="ECO:0000313" key="3">
    <source>
        <dbReference type="Proteomes" id="UP000238916"/>
    </source>
</evidence>
<dbReference type="Gene3D" id="3.30.2120.10">
    <property type="entry name" value="Bacillus phage protein-like"/>
    <property type="match status" value="1"/>
</dbReference>
<accession>A0A2U3LH53</accession>
<dbReference type="InterPro" id="IPR041270">
    <property type="entry name" value="Phage_ABA_S"/>
</dbReference>
<evidence type="ECO:0000259" key="1">
    <source>
        <dbReference type="Pfam" id="PF18066"/>
    </source>
</evidence>
<gene>
    <name evidence="2" type="ORF">SBF1_50054</name>
</gene>
<name>A0A2U3LH53_9FIRM</name>
<dbReference type="AlphaFoldDB" id="A0A2U3LH53"/>
<proteinExistence type="predicted"/>
<dbReference type="EMBL" id="OMOF01000445">
    <property type="protein sequence ID" value="SPF51170.1"/>
    <property type="molecule type" value="Genomic_DNA"/>
</dbReference>
<reference evidence="3" key="1">
    <citation type="submission" date="2018-02" db="EMBL/GenBank/DDBJ databases">
        <authorList>
            <person name="Hausmann B."/>
        </authorList>
    </citation>
    <scope>NUCLEOTIDE SEQUENCE [LARGE SCALE GENOMIC DNA]</scope>
    <source>
        <strain evidence="3">Peat soil MAG SbF1</strain>
    </source>
</reference>
<dbReference type="Proteomes" id="UP000238916">
    <property type="component" value="Unassembled WGS sequence"/>
</dbReference>
<sequence length="146" mass="17211">MSRDEILTLKPGTKLNLLIATKVLSWTIWEEKRGDYLYVIFQKPNDREPWRAFRNPEIMKERYRQIEASEIDEMKHIVHGLKDWSRSIEDAMKLFDRFYPTNLQHYSGIGDETVYKATIEYDWVVADTASGAICKAVLLYMERGDS</sequence>
<dbReference type="Pfam" id="PF18066">
    <property type="entry name" value="Phage_ABA_S"/>
    <property type="match status" value="1"/>
</dbReference>